<dbReference type="Pfam" id="PF07096">
    <property type="entry name" value="DUF1358"/>
    <property type="match status" value="1"/>
</dbReference>
<gene>
    <name evidence="2" type="ORF">DC041_0008484</name>
</gene>
<evidence type="ECO:0000313" key="2">
    <source>
        <dbReference type="EMBL" id="RTG86159.1"/>
    </source>
</evidence>
<keyword evidence="1" id="KW-0812">Transmembrane</keyword>
<evidence type="ECO:0000256" key="1">
    <source>
        <dbReference type="SAM" id="Phobius"/>
    </source>
</evidence>
<dbReference type="InterPro" id="IPR009792">
    <property type="entry name" value="TMEM242"/>
</dbReference>
<sequence length="163" mass="18592">MTEHEDKKSRKIPPNYLGISGLSLMAGFTYRISSFKKVNPLPFMQLSSLLSKVHQFFNLILMLCHFSQLYCSQAINQNKTMHESGIHFAARALGVATIITTSSLGALSLCTWYIINPVVRNDFNERIRNVFPYRWKIKSSDYSSEITTFEELSSSINDSVKNK</sequence>
<dbReference type="Proteomes" id="UP000290809">
    <property type="component" value="Unassembled WGS sequence"/>
</dbReference>
<keyword evidence="3" id="KW-1185">Reference proteome</keyword>
<dbReference type="AlphaFoldDB" id="A0A430QEJ7"/>
<protein>
    <submittedName>
        <fullName evidence="2">Uncharacterized protein</fullName>
    </submittedName>
</protein>
<comment type="caution">
    <text evidence="2">The sequence shown here is derived from an EMBL/GenBank/DDBJ whole genome shotgun (WGS) entry which is preliminary data.</text>
</comment>
<feature type="transmembrane region" description="Helical" evidence="1">
    <location>
        <begin position="53"/>
        <end position="71"/>
    </location>
</feature>
<feature type="transmembrane region" description="Helical" evidence="1">
    <location>
        <begin position="12"/>
        <end position="33"/>
    </location>
</feature>
<proteinExistence type="predicted"/>
<dbReference type="EMBL" id="QMKO01001850">
    <property type="protein sequence ID" value="RTG86159.1"/>
    <property type="molecule type" value="Genomic_DNA"/>
</dbReference>
<keyword evidence="1" id="KW-0472">Membrane</keyword>
<name>A0A430QEJ7_SCHBO</name>
<accession>A0A430QEJ7</accession>
<reference evidence="2 3" key="1">
    <citation type="journal article" date="2019" name="PLoS Pathog.">
        <title>Genome sequence of the bovine parasite Schistosoma bovis Tanzania.</title>
        <authorList>
            <person name="Oey H."/>
            <person name="Zakrzewski M."/>
            <person name="Gobert G."/>
            <person name="Gravermann K."/>
            <person name="Stoye J."/>
            <person name="Jones M."/>
            <person name="Mcmanus D."/>
            <person name="Krause L."/>
        </authorList>
    </citation>
    <scope>NUCLEOTIDE SEQUENCE [LARGE SCALE GENOMIC DNA]</scope>
    <source>
        <strain evidence="2 3">TAN1997</strain>
    </source>
</reference>
<evidence type="ECO:0000313" key="3">
    <source>
        <dbReference type="Proteomes" id="UP000290809"/>
    </source>
</evidence>
<feature type="transmembrane region" description="Helical" evidence="1">
    <location>
        <begin position="92"/>
        <end position="115"/>
    </location>
</feature>
<organism evidence="2 3">
    <name type="scientific">Schistosoma bovis</name>
    <name type="common">Blood fluke</name>
    <dbReference type="NCBI Taxonomy" id="6184"/>
    <lineage>
        <taxon>Eukaryota</taxon>
        <taxon>Metazoa</taxon>
        <taxon>Spiralia</taxon>
        <taxon>Lophotrochozoa</taxon>
        <taxon>Platyhelminthes</taxon>
        <taxon>Trematoda</taxon>
        <taxon>Digenea</taxon>
        <taxon>Strigeidida</taxon>
        <taxon>Schistosomatoidea</taxon>
        <taxon>Schistosomatidae</taxon>
        <taxon>Schistosoma</taxon>
    </lineage>
</organism>
<keyword evidence="1" id="KW-1133">Transmembrane helix</keyword>